<organism evidence="2 3">
    <name type="scientific">Gigaspora margarita</name>
    <dbReference type="NCBI Taxonomy" id="4874"/>
    <lineage>
        <taxon>Eukaryota</taxon>
        <taxon>Fungi</taxon>
        <taxon>Fungi incertae sedis</taxon>
        <taxon>Mucoromycota</taxon>
        <taxon>Glomeromycotina</taxon>
        <taxon>Glomeromycetes</taxon>
        <taxon>Diversisporales</taxon>
        <taxon>Gigasporaceae</taxon>
        <taxon>Gigaspora</taxon>
    </lineage>
</organism>
<feature type="non-terminal residue" evidence="2">
    <location>
        <position position="120"/>
    </location>
</feature>
<evidence type="ECO:0000256" key="1">
    <source>
        <dbReference type="SAM" id="MobiDB-lite"/>
    </source>
</evidence>
<evidence type="ECO:0000313" key="2">
    <source>
        <dbReference type="EMBL" id="CAG8653459.1"/>
    </source>
</evidence>
<sequence>MAQTILSTLSSFVPSPNLFKQSDLTFTQSSSQTTHQHPAPEHLQPTSQLLTSTSRQTFPPPISQHTSETTATSAPIAHLRPNMMEIDDDPVFNTPTRVTTSATQLTKRPLTADQETNTLE</sequence>
<keyword evidence="3" id="KW-1185">Reference proteome</keyword>
<feature type="region of interest" description="Disordered" evidence="1">
    <location>
        <begin position="23"/>
        <end position="120"/>
    </location>
</feature>
<comment type="caution">
    <text evidence="2">The sequence shown here is derived from an EMBL/GenBank/DDBJ whole genome shotgun (WGS) entry which is preliminary data.</text>
</comment>
<name>A0ABN7UQJ8_GIGMA</name>
<evidence type="ECO:0000313" key="3">
    <source>
        <dbReference type="Proteomes" id="UP000789901"/>
    </source>
</evidence>
<dbReference type="EMBL" id="CAJVQB010005116">
    <property type="protein sequence ID" value="CAG8653459.1"/>
    <property type="molecule type" value="Genomic_DNA"/>
</dbReference>
<reference evidence="2 3" key="1">
    <citation type="submission" date="2021-06" db="EMBL/GenBank/DDBJ databases">
        <authorList>
            <person name="Kallberg Y."/>
            <person name="Tangrot J."/>
            <person name="Rosling A."/>
        </authorList>
    </citation>
    <scope>NUCLEOTIDE SEQUENCE [LARGE SCALE GENOMIC DNA]</scope>
    <source>
        <strain evidence="2 3">120-4 pot B 10/14</strain>
    </source>
</reference>
<feature type="compositionally biased region" description="Polar residues" evidence="1">
    <location>
        <begin position="93"/>
        <end position="106"/>
    </location>
</feature>
<gene>
    <name evidence="2" type="ORF">GMARGA_LOCUS9479</name>
</gene>
<feature type="compositionally biased region" description="Low complexity" evidence="1">
    <location>
        <begin position="43"/>
        <end position="57"/>
    </location>
</feature>
<feature type="compositionally biased region" description="Low complexity" evidence="1">
    <location>
        <begin position="23"/>
        <end position="36"/>
    </location>
</feature>
<protein>
    <submittedName>
        <fullName evidence="2">7211_t:CDS:1</fullName>
    </submittedName>
</protein>
<proteinExistence type="predicted"/>
<feature type="compositionally biased region" description="Polar residues" evidence="1">
    <location>
        <begin position="63"/>
        <end position="73"/>
    </location>
</feature>
<dbReference type="Proteomes" id="UP000789901">
    <property type="component" value="Unassembled WGS sequence"/>
</dbReference>
<accession>A0ABN7UQJ8</accession>